<feature type="transmembrane region" description="Helical" evidence="1">
    <location>
        <begin position="50"/>
        <end position="70"/>
    </location>
</feature>
<dbReference type="EMBL" id="BTSX01000006">
    <property type="protein sequence ID" value="GMT06414.1"/>
    <property type="molecule type" value="Genomic_DNA"/>
</dbReference>
<feature type="transmembrane region" description="Helical" evidence="1">
    <location>
        <begin position="121"/>
        <end position="139"/>
    </location>
</feature>
<evidence type="ECO:0000313" key="4">
    <source>
        <dbReference type="Proteomes" id="UP001432027"/>
    </source>
</evidence>
<keyword evidence="1" id="KW-0812">Transmembrane</keyword>
<gene>
    <name evidence="2" type="ORF">PENTCL1PPCAC_28588</name>
    <name evidence="3" type="ORF">PENTCL1PPCAC_30511</name>
</gene>
<evidence type="ECO:0000313" key="2">
    <source>
        <dbReference type="EMBL" id="GMT06414.1"/>
    </source>
</evidence>
<dbReference type="AlphaFoldDB" id="A0AAV5UKF9"/>
<reference evidence="2" key="1">
    <citation type="submission" date="2023-10" db="EMBL/GenBank/DDBJ databases">
        <title>Genome assembly of Pristionchus species.</title>
        <authorList>
            <person name="Yoshida K."/>
            <person name="Sommer R.J."/>
        </authorList>
    </citation>
    <scope>NUCLEOTIDE SEQUENCE</scope>
    <source>
        <strain evidence="2">RS0144</strain>
    </source>
</reference>
<sequence length="147" mass="16249">MVCRCCITSTSAVICAAVQLILCLCIGMMLGENIHLVILATKEPANIDLLLMGFMIALMVCALAVLYGIVARNAKPIICVLFVMLVIFLICTIRLGYMMYILGNAVQKRDPRDRITRLGEATAVIGASWFFLLLSLMAYNRAREDIE</sequence>
<keyword evidence="1" id="KW-0472">Membrane</keyword>
<evidence type="ECO:0000256" key="1">
    <source>
        <dbReference type="SAM" id="Phobius"/>
    </source>
</evidence>
<feature type="transmembrane region" description="Helical" evidence="1">
    <location>
        <begin position="12"/>
        <end position="30"/>
    </location>
</feature>
<protein>
    <submittedName>
        <fullName evidence="2">Uncharacterized protein</fullName>
    </submittedName>
</protein>
<name>A0AAV5UKF9_9BILA</name>
<proteinExistence type="predicted"/>
<feature type="transmembrane region" description="Helical" evidence="1">
    <location>
        <begin position="77"/>
        <end position="101"/>
    </location>
</feature>
<dbReference type="Proteomes" id="UP001432027">
    <property type="component" value="Unassembled WGS sequence"/>
</dbReference>
<keyword evidence="4" id="KW-1185">Reference proteome</keyword>
<keyword evidence="1" id="KW-1133">Transmembrane helix</keyword>
<accession>A0AAV5UKF9</accession>
<comment type="caution">
    <text evidence="2">The sequence shown here is derived from an EMBL/GenBank/DDBJ whole genome shotgun (WGS) entry which is preliminary data.</text>
</comment>
<organism evidence="2 4">
    <name type="scientific">Pristionchus entomophagus</name>
    <dbReference type="NCBI Taxonomy" id="358040"/>
    <lineage>
        <taxon>Eukaryota</taxon>
        <taxon>Metazoa</taxon>
        <taxon>Ecdysozoa</taxon>
        <taxon>Nematoda</taxon>
        <taxon>Chromadorea</taxon>
        <taxon>Rhabditida</taxon>
        <taxon>Rhabditina</taxon>
        <taxon>Diplogasteromorpha</taxon>
        <taxon>Diplogasteroidea</taxon>
        <taxon>Neodiplogasteridae</taxon>
        <taxon>Pristionchus</taxon>
    </lineage>
</organism>
<dbReference type="EMBL" id="BTSX01000062">
    <property type="protein sequence ID" value="GMT08337.1"/>
    <property type="molecule type" value="Genomic_DNA"/>
</dbReference>
<evidence type="ECO:0000313" key="3">
    <source>
        <dbReference type="EMBL" id="GMT08337.1"/>
    </source>
</evidence>